<keyword evidence="3" id="KW-1185">Reference proteome</keyword>
<feature type="transmembrane region" description="Helical" evidence="1">
    <location>
        <begin position="248"/>
        <end position="269"/>
    </location>
</feature>
<proteinExistence type="predicted"/>
<comment type="caution">
    <text evidence="2">The sequence shown here is derived from an EMBL/GenBank/DDBJ whole genome shotgun (WGS) entry which is preliminary data.</text>
</comment>
<evidence type="ECO:0000313" key="3">
    <source>
        <dbReference type="Proteomes" id="UP000234323"/>
    </source>
</evidence>
<keyword evidence="1" id="KW-1133">Transmembrane helix</keyword>
<feature type="transmembrane region" description="Helical" evidence="1">
    <location>
        <begin position="213"/>
        <end position="236"/>
    </location>
</feature>
<name>A0A2I1G0S3_9GLOM</name>
<dbReference type="VEuPathDB" id="FungiDB:RhiirFUN_004286"/>
<protein>
    <submittedName>
        <fullName evidence="2">Uncharacterized protein</fullName>
    </submittedName>
</protein>
<dbReference type="Proteomes" id="UP000234323">
    <property type="component" value="Unassembled WGS sequence"/>
</dbReference>
<feature type="transmembrane region" description="Helical" evidence="1">
    <location>
        <begin position="281"/>
        <end position="301"/>
    </location>
</feature>
<dbReference type="VEuPathDB" id="FungiDB:FUN_024461"/>
<evidence type="ECO:0000313" key="2">
    <source>
        <dbReference type="EMBL" id="PKY40228.1"/>
    </source>
</evidence>
<sequence>MESKAIHIINKFLNPIPQYVLGCLPAIAIMGASPKEKFAKKLAWVLRCLGCPFTGLLYSCNVGKDEVKLCIYWLSSKYFSSTGQRNQQLQQLKHRPVGVYAMSVDKERNEFSNIVKYINRCTARASVLDRMSSLVSTYYILVGIIAAISRTTGINNCEDWPFIPLLLSWTIPAILKRVISGTLVVKDPNCEFELQDIQIIMKPGSESYRKHKLFSVTLVAFVSIVYPWLTVFLAIYTPPIGYYCRSQYLTIICSIWSINSALAYINHLIKEHDVEGNEFLHAWFSIWGFIVAILLLFLALLTNNIEWWSILHEEHCRTTCEI</sequence>
<dbReference type="AlphaFoldDB" id="A0A2I1G0S3"/>
<gene>
    <name evidence="2" type="ORF">RhiirA4_415691</name>
</gene>
<accession>A0A2I1G0S3</accession>
<keyword evidence="1" id="KW-0472">Membrane</keyword>
<evidence type="ECO:0000256" key="1">
    <source>
        <dbReference type="SAM" id="Phobius"/>
    </source>
</evidence>
<dbReference type="VEuPathDB" id="FungiDB:RhiirA1_388608"/>
<dbReference type="OrthoDB" id="2343239at2759"/>
<dbReference type="EMBL" id="LLXI01000092">
    <property type="protein sequence ID" value="PKY40228.1"/>
    <property type="molecule type" value="Genomic_DNA"/>
</dbReference>
<organism evidence="2 3">
    <name type="scientific">Rhizophagus irregularis</name>
    <dbReference type="NCBI Taxonomy" id="588596"/>
    <lineage>
        <taxon>Eukaryota</taxon>
        <taxon>Fungi</taxon>
        <taxon>Fungi incertae sedis</taxon>
        <taxon>Mucoromycota</taxon>
        <taxon>Glomeromycotina</taxon>
        <taxon>Glomeromycetes</taxon>
        <taxon>Glomerales</taxon>
        <taxon>Glomeraceae</taxon>
        <taxon>Rhizophagus</taxon>
    </lineage>
</organism>
<reference evidence="2 3" key="1">
    <citation type="submission" date="2015-10" db="EMBL/GenBank/DDBJ databases">
        <title>Genome analyses suggest a sexual origin of heterokaryosis in a supposedly ancient asexual fungus.</title>
        <authorList>
            <person name="Ropars J."/>
            <person name="Sedzielewska K."/>
            <person name="Noel J."/>
            <person name="Charron P."/>
            <person name="Farinelli L."/>
            <person name="Marton T."/>
            <person name="Kruger M."/>
            <person name="Pelin A."/>
            <person name="Brachmann A."/>
            <person name="Corradi N."/>
        </authorList>
    </citation>
    <scope>NUCLEOTIDE SEQUENCE [LARGE SCALE GENOMIC DNA]</scope>
    <source>
        <strain evidence="2 3">A4</strain>
    </source>
</reference>
<keyword evidence="1" id="KW-0812">Transmembrane</keyword>